<dbReference type="Pfam" id="PF00155">
    <property type="entry name" value="Aminotran_1_2"/>
    <property type="match status" value="1"/>
</dbReference>
<name>A0AAW3JQW4_9FIRM</name>
<dbReference type="InterPro" id="IPR015424">
    <property type="entry name" value="PyrdxlP-dep_Trfase"/>
</dbReference>
<comment type="cofactor">
    <cofactor evidence="1 3">
        <name>pyridoxal 5'-phosphate</name>
        <dbReference type="ChEBI" id="CHEBI:597326"/>
    </cofactor>
</comment>
<dbReference type="Proteomes" id="UP000050833">
    <property type="component" value="Unassembled WGS sequence"/>
</dbReference>
<dbReference type="EMBL" id="LLKB01000005">
    <property type="protein sequence ID" value="KQC85126.1"/>
    <property type="molecule type" value="Genomic_DNA"/>
</dbReference>
<feature type="domain" description="Aminotransferase class I/classII large" evidence="4">
    <location>
        <begin position="34"/>
        <end position="367"/>
    </location>
</feature>
<accession>A0AAW3JQW4</accession>
<dbReference type="CDD" id="cd00609">
    <property type="entry name" value="AAT_like"/>
    <property type="match status" value="1"/>
</dbReference>
<dbReference type="PANTHER" id="PTHR42885:SF1">
    <property type="entry name" value="THREONINE-PHOSPHATE DECARBOXYLASE"/>
    <property type="match status" value="1"/>
</dbReference>
<dbReference type="InterPro" id="IPR004839">
    <property type="entry name" value="Aminotransferase_I/II_large"/>
</dbReference>
<gene>
    <name evidence="5" type="ORF">APZ18_10515</name>
</gene>
<evidence type="ECO:0000256" key="3">
    <source>
        <dbReference type="RuleBase" id="RU000481"/>
    </source>
</evidence>
<evidence type="ECO:0000313" key="6">
    <source>
        <dbReference type="Proteomes" id="UP000050833"/>
    </source>
</evidence>
<dbReference type="Gene3D" id="3.90.1150.10">
    <property type="entry name" value="Aspartate Aminotransferase, domain 1"/>
    <property type="match status" value="1"/>
</dbReference>
<keyword evidence="3" id="KW-0808">Transferase</keyword>
<dbReference type="PROSITE" id="PS00105">
    <property type="entry name" value="AA_TRANSFER_CLASS_1"/>
    <property type="match status" value="1"/>
</dbReference>
<keyword evidence="2" id="KW-0663">Pyridoxal phosphate</keyword>
<dbReference type="InterPro" id="IPR015421">
    <property type="entry name" value="PyrdxlP-dep_Trfase_major"/>
</dbReference>
<evidence type="ECO:0000256" key="2">
    <source>
        <dbReference type="ARBA" id="ARBA00022898"/>
    </source>
</evidence>
<keyword evidence="3" id="KW-0032">Aminotransferase</keyword>
<comment type="similarity">
    <text evidence="3">Belongs to the class-I pyridoxal-phosphate-dependent aminotransferase family.</text>
</comment>
<dbReference type="EC" id="2.6.1.-" evidence="3"/>
<dbReference type="PANTHER" id="PTHR42885">
    <property type="entry name" value="HISTIDINOL-PHOSPHATE AMINOTRANSFERASE-RELATED"/>
    <property type="match status" value="1"/>
</dbReference>
<reference evidence="5 6" key="1">
    <citation type="submission" date="2015-10" db="EMBL/GenBank/DDBJ databases">
        <title>Butyribacter intestini gen. nov., sp. nov., a butyric acid-producing bacterium of the family Lachnospiraceae isolated from the human faeces.</title>
        <authorList>
            <person name="Zou Y."/>
            <person name="Xue W."/>
            <person name="Luo G."/>
            <person name="Lv M."/>
        </authorList>
    </citation>
    <scope>NUCLEOTIDE SEQUENCE [LARGE SCALE GENOMIC DNA]</scope>
    <source>
        <strain evidence="5 6">TF01-11</strain>
    </source>
</reference>
<protein>
    <recommendedName>
        <fullName evidence="3">Aminotransferase</fullName>
        <ecNumber evidence="3">2.6.1.-</ecNumber>
    </recommendedName>
</protein>
<keyword evidence="6" id="KW-1185">Reference proteome</keyword>
<dbReference type="InterPro" id="IPR004838">
    <property type="entry name" value="NHTrfase_class1_PyrdxlP-BS"/>
</dbReference>
<evidence type="ECO:0000256" key="1">
    <source>
        <dbReference type="ARBA" id="ARBA00001933"/>
    </source>
</evidence>
<dbReference type="GO" id="GO:0008483">
    <property type="term" value="F:transaminase activity"/>
    <property type="evidence" value="ECO:0007669"/>
    <property type="project" value="UniProtKB-KW"/>
</dbReference>
<organism evidence="5 6">
    <name type="scientific">Butyribacter intestini</name>
    <dbReference type="NCBI Taxonomy" id="1703332"/>
    <lineage>
        <taxon>Bacteria</taxon>
        <taxon>Bacillati</taxon>
        <taxon>Bacillota</taxon>
        <taxon>Clostridia</taxon>
        <taxon>Lachnospirales</taxon>
        <taxon>Lachnospiraceae</taxon>
        <taxon>Butyribacter</taxon>
    </lineage>
</organism>
<comment type="caution">
    <text evidence="5">The sequence shown here is derived from an EMBL/GenBank/DDBJ whole genome shotgun (WGS) entry which is preliminary data.</text>
</comment>
<dbReference type="SUPFAM" id="SSF53383">
    <property type="entry name" value="PLP-dependent transferases"/>
    <property type="match status" value="1"/>
</dbReference>
<evidence type="ECO:0000313" key="5">
    <source>
        <dbReference type="EMBL" id="KQC85126.1"/>
    </source>
</evidence>
<dbReference type="Gene3D" id="3.40.640.10">
    <property type="entry name" value="Type I PLP-dependent aspartate aminotransferase-like (Major domain)"/>
    <property type="match status" value="1"/>
</dbReference>
<evidence type="ECO:0000259" key="4">
    <source>
        <dbReference type="Pfam" id="PF00155"/>
    </source>
</evidence>
<dbReference type="InterPro" id="IPR015422">
    <property type="entry name" value="PyrdxlP-dep_Trfase_small"/>
</dbReference>
<dbReference type="RefSeq" id="WP_022014899.1">
    <property type="nucleotide sequence ID" value="NZ_DBGBRS010000042.1"/>
</dbReference>
<dbReference type="GO" id="GO:0030170">
    <property type="term" value="F:pyridoxal phosphate binding"/>
    <property type="evidence" value="ECO:0007669"/>
    <property type="project" value="InterPro"/>
</dbReference>
<proteinExistence type="inferred from homology"/>
<sequence length="373" mass="42373">MSAETDSNKIEHKEHFHGSDLEKIEKIYGIKKEDITSFSANVNPLGISYKLKKELASHIDAITSYPDREYTSLRKCIAKYAGTDYTSVLVGNGSTELISLVIQIKKPSKALIVGPTYSEYEHEVALGGGRSHYFRLREKDDFKLDIEGLENALTSDIDLLVICNPNNPTSSQIDRSSMRRILDACKEKGIFVMVDETYVEFSEDTSKITSIPLTEYYNNIIILRGISKFFAAPGLRLGYAVCGNHELLKEIDSRKNPWTINSLAAIAGEIMFKDTDYINETWNLISSERKRICGILEKCHGLKFYKPHANFILIKILKDGITSEELFDTAIRQGLMIRDCSTFPFLDNKYIRFCFMNPEDNDKLVKILLDKLS</sequence>
<dbReference type="AlphaFoldDB" id="A0AAW3JQW4"/>